<keyword evidence="4" id="KW-1185">Reference proteome</keyword>
<dbReference type="Gene3D" id="3.40.50.150">
    <property type="entry name" value="Vaccinia Virus protein VP39"/>
    <property type="match status" value="1"/>
</dbReference>
<feature type="compositionally biased region" description="Polar residues" evidence="1">
    <location>
        <begin position="35"/>
        <end position="46"/>
    </location>
</feature>
<dbReference type="Pfam" id="PF13649">
    <property type="entry name" value="Methyltransf_25"/>
    <property type="match status" value="1"/>
</dbReference>
<protein>
    <recommendedName>
        <fullName evidence="2">Methyltransferase domain-containing protein</fullName>
    </recommendedName>
</protein>
<feature type="compositionally biased region" description="Pro residues" evidence="1">
    <location>
        <begin position="78"/>
        <end position="88"/>
    </location>
</feature>
<evidence type="ECO:0000313" key="3">
    <source>
        <dbReference type="EMBL" id="OCL12299.1"/>
    </source>
</evidence>
<dbReference type="SUPFAM" id="SSF53335">
    <property type="entry name" value="S-adenosyl-L-methionine-dependent methyltransferases"/>
    <property type="match status" value="1"/>
</dbReference>
<reference evidence="3 4" key="1">
    <citation type="journal article" date="2016" name="Nat. Commun.">
        <title>Ectomycorrhizal ecology is imprinted in the genome of the dominant symbiotic fungus Cenococcum geophilum.</title>
        <authorList>
            <consortium name="DOE Joint Genome Institute"/>
            <person name="Peter M."/>
            <person name="Kohler A."/>
            <person name="Ohm R.A."/>
            <person name="Kuo A."/>
            <person name="Krutzmann J."/>
            <person name="Morin E."/>
            <person name="Arend M."/>
            <person name="Barry K.W."/>
            <person name="Binder M."/>
            <person name="Choi C."/>
            <person name="Clum A."/>
            <person name="Copeland A."/>
            <person name="Grisel N."/>
            <person name="Haridas S."/>
            <person name="Kipfer T."/>
            <person name="LaButti K."/>
            <person name="Lindquist E."/>
            <person name="Lipzen A."/>
            <person name="Maire R."/>
            <person name="Meier B."/>
            <person name="Mihaltcheva S."/>
            <person name="Molinier V."/>
            <person name="Murat C."/>
            <person name="Poggeler S."/>
            <person name="Quandt C.A."/>
            <person name="Sperisen C."/>
            <person name="Tritt A."/>
            <person name="Tisserant E."/>
            <person name="Crous P.W."/>
            <person name="Henrissat B."/>
            <person name="Nehls U."/>
            <person name="Egli S."/>
            <person name="Spatafora J.W."/>
            <person name="Grigoriev I.V."/>
            <person name="Martin F.M."/>
        </authorList>
    </citation>
    <scope>NUCLEOTIDE SEQUENCE [LARGE SCALE GENOMIC DNA]</scope>
    <source>
        <strain evidence="3 4">CBS 207.34</strain>
    </source>
</reference>
<dbReference type="InterPro" id="IPR041698">
    <property type="entry name" value="Methyltransf_25"/>
</dbReference>
<feature type="region of interest" description="Disordered" evidence="1">
    <location>
        <begin position="35"/>
        <end position="93"/>
    </location>
</feature>
<dbReference type="OrthoDB" id="66144at2759"/>
<gene>
    <name evidence="3" type="ORF">AOQ84DRAFT_373209</name>
</gene>
<dbReference type="Proteomes" id="UP000250140">
    <property type="component" value="Unassembled WGS sequence"/>
</dbReference>
<proteinExistence type="predicted"/>
<name>A0A8E2JWK3_9PEZI</name>
<organism evidence="3 4">
    <name type="scientific">Glonium stellatum</name>
    <dbReference type="NCBI Taxonomy" id="574774"/>
    <lineage>
        <taxon>Eukaryota</taxon>
        <taxon>Fungi</taxon>
        <taxon>Dikarya</taxon>
        <taxon>Ascomycota</taxon>
        <taxon>Pezizomycotina</taxon>
        <taxon>Dothideomycetes</taxon>
        <taxon>Pleosporomycetidae</taxon>
        <taxon>Gloniales</taxon>
        <taxon>Gloniaceae</taxon>
        <taxon>Glonium</taxon>
    </lineage>
</organism>
<feature type="domain" description="Methyltransferase" evidence="2">
    <location>
        <begin position="147"/>
        <end position="192"/>
    </location>
</feature>
<sequence length="203" mass="21809">MTQPLNVNMTFDTSLIDLSAEGALPQNTYPSTLYDSFSTTASESSDTAQPTATNPASNPPNTNHAPDETPKETQEPTRPTPTPPPKPSTPIQHLPTLATYNAWAPIYDTDGNILQAIDDLELTTLLPDFLSRITSPDPHDPATPLRILDLGCGTGRNTAKLLTHAWPPGLDVRVTGVDFSAGMLEVARRKLEPLEKASSGVEL</sequence>
<dbReference type="EMBL" id="KV748894">
    <property type="protein sequence ID" value="OCL12299.1"/>
    <property type="molecule type" value="Genomic_DNA"/>
</dbReference>
<dbReference type="InterPro" id="IPR029063">
    <property type="entry name" value="SAM-dependent_MTases_sf"/>
</dbReference>
<feature type="non-terminal residue" evidence="3">
    <location>
        <position position="203"/>
    </location>
</feature>
<evidence type="ECO:0000256" key="1">
    <source>
        <dbReference type="SAM" id="MobiDB-lite"/>
    </source>
</evidence>
<accession>A0A8E2JWK3</accession>
<feature type="compositionally biased region" description="Low complexity" evidence="1">
    <location>
        <begin position="47"/>
        <end position="64"/>
    </location>
</feature>
<feature type="compositionally biased region" description="Basic and acidic residues" evidence="1">
    <location>
        <begin position="65"/>
        <end position="75"/>
    </location>
</feature>
<evidence type="ECO:0000313" key="4">
    <source>
        <dbReference type="Proteomes" id="UP000250140"/>
    </source>
</evidence>
<evidence type="ECO:0000259" key="2">
    <source>
        <dbReference type="Pfam" id="PF13649"/>
    </source>
</evidence>
<dbReference type="AlphaFoldDB" id="A0A8E2JWK3"/>
<dbReference type="CDD" id="cd02440">
    <property type="entry name" value="AdoMet_MTases"/>
    <property type="match status" value="1"/>
</dbReference>